<dbReference type="RefSeq" id="WP_165034241.1">
    <property type="nucleotide sequence ID" value="NZ_JAAKZF010000148.1"/>
</dbReference>
<dbReference type="PROSITE" id="PS00622">
    <property type="entry name" value="HTH_LUXR_1"/>
    <property type="match status" value="1"/>
</dbReference>
<reference evidence="6 7" key="1">
    <citation type="submission" date="2020-02" db="EMBL/GenBank/DDBJ databases">
        <title>Genome sequence of strain CCNWXJ40-4.</title>
        <authorList>
            <person name="Gao J."/>
            <person name="Sun J."/>
        </authorList>
    </citation>
    <scope>NUCLEOTIDE SEQUENCE [LARGE SCALE GENOMIC DNA]</scope>
    <source>
        <strain evidence="6 7">CCNWXJ 40-4</strain>
    </source>
</reference>
<dbReference type="PRINTS" id="PR00038">
    <property type="entry name" value="HTHLUXR"/>
</dbReference>
<accession>A0A6G4WM56</accession>
<dbReference type="EMBL" id="JAAKZF010000148">
    <property type="protein sequence ID" value="NGO55902.1"/>
    <property type="molecule type" value="Genomic_DNA"/>
</dbReference>
<keyword evidence="2" id="KW-0238">DNA-binding</keyword>
<feature type="region of interest" description="Disordered" evidence="4">
    <location>
        <begin position="155"/>
        <end position="175"/>
    </location>
</feature>
<protein>
    <submittedName>
        <fullName evidence="6">Response regulator transcription factor</fullName>
    </submittedName>
</protein>
<dbReference type="SMART" id="SM00421">
    <property type="entry name" value="HTH_LUXR"/>
    <property type="match status" value="1"/>
</dbReference>
<evidence type="ECO:0000256" key="4">
    <source>
        <dbReference type="SAM" id="MobiDB-lite"/>
    </source>
</evidence>
<feature type="compositionally biased region" description="Basic and acidic residues" evidence="4">
    <location>
        <begin position="157"/>
        <end position="175"/>
    </location>
</feature>
<evidence type="ECO:0000256" key="3">
    <source>
        <dbReference type="ARBA" id="ARBA00023163"/>
    </source>
</evidence>
<dbReference type="AlphaFoldDB" id="A0A6G4WM56"/>
<evidence type="ECO:0000256" key="2">
    <source>
        <dbReference type="ARBA" id="ARBA00023125"/>
    </source>
</evidence>
<evidence type="ECO:0000313" key="6">
    <source>
        <dbReference type="EMBL" id="NGO55902.1"/>
    </source>
</evidence>
<dbReference type="InterPro" id="IPR036388">
    <property type="entry name" value="WH-like_DNA-bd_sf"/>
</dbReference>
<name>A0A6G4WM56_9HYPH</name>
<gene>
    <name evidence="6" type="ORF">G6N73_33695</name>
</gene>
<dbReference type="InterPro" id="IPR016032">
    <property type="entry name" value="Sig_transdc_resp-reg_C-effctor"/>
</dbReference>
<dbReference type="PANTHER" id="PTHR44688:SF16">
    <property type="entry name" value="DNA-BINDING TRANSCRIPTIONAL ACTIVATOR DEVR_DOSR"/>
    <property type="match status" value="1"/>
</dbReference>
<dbReference type="CDD" id="cd06170">
    <property type="entry name" value="LuxR_C_like"/>
    <property type="match status" value="1"/>
</dbReference>
<dbReference type="InterPro" id="IPR000792">
    <property type="entry name" value="Tscrpt_reg_LuxR_C"/>
</dbReference>
<evidence type="ECO:0000259" key="5">
    <source>
        <dbReference type="PROSITE" id="PS50043"/>
    </source>
</evidence>
<dbReference type="Proteomes" id="UP001642900">
    <property type="component" value="Unassembled WGS sequence"/>
</dbReference>
<comment type="caution">
    <text evidence="6">The sequence shown here is derived from an EMBL/GenBank/DDBJ whole genome shotgun (WGS) entry which is preliminary data.</text>
</comment>
<organism evidence="6 7">
    <name type="scientific">Allomesorhizobium camelthorni</name>
    <dbReference type="NCBI Taxonomy" id="475069"/>
    <lineage>
        <taxon>Bacteria</taxon>
        <taxon>Pseudomonadati</taxon>
        <taxon>Pseudomonadota</taxon>
        <taxon>Alphaproteobacteria</taxon>
        <taxon>Hyphomicrobiales</taxon>
        <taxon>Phyllobacteriaceae</taxon>
        <taxon>Allomesorhizobium</taxon>
    </lineage>
</organism>
<dbReference type="GO" id="GO:0006355">
    <property type="term" value="P:regulation of DNA-templated transcription"/>
    <property type="evidence" value="ECO:0007669"/>
    <property type="project" value="InterPro"/>
</dbReference>
<keyword evidence="3" id="KW-0804">Transcription</keyword>
<dbReference type="GO" id="GO:0003677">
    <property type="term" value="F:DNA binding"/>
    <property type="evidence" value="ECO:0007669"/>
    <property type="project" value="UniProtKB-KW"/>
</dbReference>
<dbReference type="PROSITE" id="PS50043">
    <property type="entry name" value="HTH_LUXR_2"/>
    <property type="match status" value="1"/>
</dbReference>
<dbReference type="SUPFAM" id="SSF46894">
    <property type="entry name" value="C-terminal effector domain of the bipartite response regulators"/>
    <property type="match status" value="1"/>
</dbReference>
<keyword evidence="1" id="KW-0805">Transcription regulation</keyword>
<feature type="domain" description="HTH luxR-type" evidence="5">
    <location>
        <begin position="181"/>
        <end position="246"/>
    </location>
</feature>
<sequence>MVEAMNTSVRLAGSGVAPFKRILVLVALPGSVSDCLLHALEREFPWILVEQVQNVESACVKFEHPVSLILIEPEFLGEIGVFADTIARHHPSSITAVMYDDHSDQGNTVDDIKSSRTVRNVLPMNLRLDLWLSVIRLLLRGGEYFPISFMHNGRQSEPNKDAAARSSSSDRKEISPIVDPQRRNLDCLTEREHQVLEMVSHGCQNKIIAAKFNLSEHTVKVHIHNIIKKLGAQNRTAAAAIFLARAAEANTHNSALAGYVGQ</sequence>
<keyword evidence="7" id="KW-1185">Reference proteome</keyword>
<proteinExistence type="predicted"/>
<evidence type="ECO:0000256" key="1">
    <source>
        <dbReference type="ARBA" id="ARBA00023015"/>
    </source>
</evidence>
<dbReference type="Gene3D" id="1.10.10.10">
    <property type="entry name" value="Winged helix-like DNA-binding domain superfamily/Winged helix DNA-binding domain"/>
    <property type="match status" value="1"/>
</dbReference>
<dbReference type="Pfam" id="PF00196">
    <property type="entry name" value="GerE"/>
    <property type="match status" value="1"/>
</dbReference>
<evidence type="ECO:0000313" key="7">
    <source>
        <dbReference type="Proteomes" id="UP001642900"/>
    </source>
</evidence>
<dbReference type="PANTHER" id="PTHR44688">
    <property type="entry name" value="DNA-BINDING TRANSCRIPTIONAL ACTIVATOR DEVR_DOSR"/>
    <property type="match status" value="1"/>
</dbReference>